<dbReference type="InterPro" id="IPR036772">
    <property type="entry name" value="SRCR-like_dom_sf"/>
</dbReference>
<dbReference type="InterPro" id="IPR001190">
    <property type="entry name" value="SRCR"/>
</dbReference>
<evidence type="ECO:0000256" key="6">
    <source>
        <dbReference type="PROSITE-ProRule" id="PRU00196"/>
    </source>
</evidence>
<evidence type="ECO:0000256" key="7">
    <source>
        <dbReference type="SAM" id="SignalP"/>
    </source>
</evidence>
<comment type="caution">
    <text evidence="6">Lacks conserved residue(s) required for the propagation of feature annotation.</text>
</comment>
<dbReference type="Proteomes" id="UP000515154">
    <property type="component" value="Linkage group LG9"/>
</dbReference>
<dbReference type="KEGG" id="osn:115215630"/>
<organism evidence="9 10">
    <name type="scientific">Octopus sinensis</name>
    <name type="common">East Asian common octopus</name>
    <dbReference type="NCBI Taxonomy" id="2607531"/>
    <lineage>
        <taxon>Eukaryota</taxon>
        <taxon>Metazoa</taxon>
        <taxon>Spiralia</taxon>
        <taxon>Lophotrochozoa</taxon>
        <taxon>Mollusca</taxon>
        <taxon>Cephalopoda</taxon>
        <taxon>Coleoidea</taxon>
        <taxon>Octopodiformes</taxon>
        <taxon>Octopoda</taxon>
        <taxon>Incirrata</taxon>
        <taxon>Octopodidae</taxon>
        <taxon>Octopus</taxon>
    </lineage>
</organism>
<keyword evidence="5" id="KW-0325">Glycoprotein</keyword>
<evidence type="ECO:0000259" key="8">
    <source>
        <dbReference type="PROSITE" id="PS50287"/>
    </source>
</evidence>
<feature type="chain" id="PRO_5028357857" evidence="7">
    <location>
        <begin position="24"/>
        <end position="300"/>
    </location>
</feature>
<keyword evidence="9" id="KW-1185">Reference proteome</keyword>
<protein>
    <submittedName>
        <fullName evidence="10">Neurotrypsin-like</fullName>
    </submittedName>
</protein>
<evidence type="ECO:0000256" key="3">
    <source>
        <dbReference type="ARBA" id="ARBA00023157"/>
    </source>
</evidence>
<evidence type="ECO:0000256" key="1">
    <source>
        <dbReference type="ARBA" id="ARBA00022729"/>
    </source>
</evidence>
<proteinExistence type="predicted"/>
<keyword evidence="3 6" id="KW-1015">Disulfide bond</keyword>
<dbReference type="PRINTS" id="PR00258">
    <property type="entry name" value="SPERACTRCPTR"/>
</dbReference>
<dbReference type="GO" id="GO:0016020">
    <property type="term" value="C:membrane"/>
    <property type="evidence" value="ECO:0007669"/>
    <property type="project" value="InterPro"/>
</dbReference>
<accession>A0A6P7SS27</accession>
<dbReference type="FunFam" id="3.10.250.10:FF:000007">
    <property type="entry name" value="Soluble scavenger receptor cysteine-rich domain-containing protein SSC5D"/>
    <property type="match status" value="1"/>
</dbReference>
<dbReference type="SUPFAM" id="SSF56487">
    <property type="entry name" value="SRCR-like"/>
    <property type="match status" value="2"/>
</dbReference>
<evidence type="ECO:0000256" key="2">
    <source>
        <dbReference type="ARBA" id="ARBA00022737"/>
    </source>
</evidence>
<feature type="disulfide bond" evidence="6">
    <location>
        <begin position="219"/>
        <end position="229"/>
    </location>
</feature>
<dbReference type="PROSITE" id="PS00420">
    <property type="entry name" value="SRCR_1"/>
    <property type="match status" value="1"/>
</dbReference>
<evidence type="ECO:0000313" key="10">
    <source>
        <dbReference type="RefSeq" id="XP_029640741.1"/>
    </source>
</evidence>
<dbReference type="AlphaFoldDB" id="A0A6P7SS27"/>
<dbReference type="Pfam" id="PF00530">
    <property type="entry name" value="SRCR"/>
    <property type="match status" value="2"/>
</dbReference>
<name>A0A6P7SS27_9MOLL</name>
<keyword evidence="2" id="KW-0677">Repeat</keyword>
<gene>
    <name evidence="10" type="primary">LOC115215630</name>
</gene>
<keyword evidence="1 7" id="KW-0732">Signal</keyword>
<evidence type="ECO:0000313" key="9">
    <source>
        <dbReference type="Proteomes" id="UP000515154"/>
    </source>
</evidence>
<feature type="disulfide bond" evidence="6">
    <location>
        <begin position="100"/>
        <end position="110"/>
    </location>
</feature>
<dbReference type="FunFam" id="3.10.250.10:FF:000011">
    <property type="entry name" value="Scavenger receptor class A member 5"/>
    <property type="match status" value="1"/>
</dbReference>
<dbReference type="Gene3D" id="3.10.250.10">
    <property type="entry name" value="SRCR-like domain"/>
    <property type="match status" value="2"/>
</dbReference>
<feature type="domain" description="SRCR" evidence="8">
    <location>
        <begin position="154"/>
        <end position="251"/>
    </location>
</feature>
<evidence type="ECO:0000256" key="4">
    <source>
        <dbReference type="ARBA" id="ARBA00023170"/>
    </source>
</evidence>
<dbReference type="PANTHER" id="PTHR48071">
    <property type="entry name" value="SRCR DOMAIN-CONTAINING PROTEIN"/>
    <property type="match status" value="1"/>
</dbReference>
<keyword evidence="4" id="KW-0675">Receptor</keyword>
<dbReference type="PANTHER" id="PTHR48071:SF18">
    <property type="entry name" value="DELETED IN MALIGNANT BRAIN TUMORS 1 PROTEIN-RELATED"/>
    <property type="match status" value="1"/>
</dbReference>
<dbReference type="PROSITE" id="PS50287">
    <property type="entry name" value="SRCR_2"/>
    <property type="match status" value="2"/>
</dbReference>
<feature type="signal peptide" evidence="7">
    <location>
        <begin position="1"/>
        <end position="23"/>
    </location>
</feature>
<sequence length="300" mass="33931">MYFWQFQIIQLLLLPAFILTLQGNRDTNSLVRLIGGSNPGEGRVEVFHKGHWTTICDDDWDVADARVICRMVGDYSKAIPFYNARFGKGEGNITITDVKCHGKESTIFECSYREKNYCLHKDDASVGCFKTQHVTKEKEVSTLPERKETIEIKVRLVGGLNNTHGLVEIFHQENWGTICNHEWSYKNAQVICRMLGYLNGEKYESRLATGIVPLYSVKCEGHEQTISHCPLERPMDNGCPDNNYAVGVTCTNNKQQLSPVPTSTDHAHNACKPMIVCLSALIPPLILPVCNFLFVRLFVF</sequence>
<feature type="domain" description="SRCR" evidence="8">
    <location>
        <begin position="31"/>
        <end position="129"/>
    </location>
</feature>
<dbReference type="RefSeq" id="XP_029640741.1">
    <property type="nucleotide sequence ID" value="XM_029784881.2"/>
</dbReference>
<dbReference type="SMART" id="SM00202">
    <property type="entry name" value="SR"/>
    <property type="match status" value="2"/>
</dbReference>
<evidence type="ECO:0000256" key="5">
    <source>
        <dbReference type="ARBA" id="ARBA00023180"/>
    </source>
</evidence>
<reference evidence="10" key="1">
    <citation type="submission" date="2025-08" db="UniProtKB">
        <authorList>
            <consortium name="RefSeq"/>
        </authorList>
    </citation>
    <scope>IDENTIFICATION</scope>
</reference>